<dbReference type="OrthoDB" id="9792686at2"/>
<organism evidence="16 18">
    <name type="scientific">Bacillus glycinifermentans</name>
    <dbReference type="NCBI Taxonomy" id="1664069"/>
    <lineage>
        <taxon>Bacteria</taxon>
        <taxon>Bacillati</taxon>
        <taxon>Bacillota</taxon>
        <taxon>Bacilli</taxon>
        <taxon>Bacillales</taxon>
        <taxon>Bacillaceae</taxon>
        <taxon>Bacillus</taxon>
    </lineage>
</organism>
<dbReference type="InterPro" id="IPR036890">
    <property type="entry name" value="HATPase_C_sf"/>
</dbReference>
<evidence type="ECO:0000313" key="16">
    <source>
        <dbReference type="EMBL" id="KRT94173.1"/>
    </source>
</evidence>
<evidence type="ECO:0000256" key="1">
    <source>
        <dbReference type="ARBA" id="ARBA00000085"/>
    </source>
</evidence>
<keyword evidence="7 14" id="KW-0812">Transmembrane</keyword>
<evidence type="ECO:0000313" key="18">
    <source>
        <dbReference type="Proteomes" id="UP000036168"/>
    </source>
</evidence>
<evidence type="ECO:0000256" key="2">
    <source>
        <dbReference type="ARBA" id="ARBA00004651"/>
    </source>
</evidence>
<dbReference type="Pfam" id="PF14689">
    <property type="entry name" value="SPOB_a"/>
    <property type="match status" value="1"/>
</dbReference>
<dbReference type="CDD" id="cd16915">
    <property type="entry name" value="HATPase_DpiB-CitA-like"/>
    <property type="match status" value="1"/>
</dbReference>
<reference evidence="16" key="2">
    <citation type="submission" date="2015-10" db="EMBL/GenBank/DDBJ databases">
        <authorList>
            <person name="Gilbert D.G."/>
        </authorList>
    </citation>
    <scope>NUCLEOTIDE SEQUENCE</scope>
    <source>
        <strain evidence="16">GO-13</strain>
    </source>
</reference>
<dbReference type="InterPro" id="IPR003594">
    <property type="entry name" value="HATPase_dom"/>
</dbReference>
<keyword evidence="12" id="KW-0902">Two-component regulatory system</keyword>
<keyword evidence="19" id="KW-1185">Reference proteome</keyword>
<dbReference type="PANTHER" id="PTHR43547">
    <property type="entry name" value="TWO-COMPONENT HISTIDINE KINASE"/>
    <property type="match status" value="1"/>
</dbReference>
<evidence type="ECO:0000256" key="11">
    <source>
        <dbReference type="ARBA" id="ARBA00022989"/>
    </source>
</evidence>
<dbReference type="STRING" id="1664069.BGLY_3721"/>
<dbReference type="SUPFAM" id="SSF55785">
    <property type="entry name" value="PYP-like sensor domain (PAS domain)"/>
    <property type="match status" value="1"/>
</dbReference>
<dbReference type="Gene3D" id="1.10.287.130">
    <property type="match status" value="1"/>
</dbReference>
<sequence length="533" mass="59294">MKKTLTLQTRLTIFVCVVVFISLLITFFMIGSETARNIREQEQAIALQTAQLVAESPLTAHALESGTYKELQDYTLRVQKITKTDFVVVMDMNSIRKTHPDPHKIGKKFAGGDENEALKGHQHISTAKGTLGESKRAFVPVYNEKGKQLGAVAVGITLNEIQEIINRSLRPLYTVIVLSICAGIIGAVIVARKVKTIMFGMEPYEIATLLNERSAMLESTKEGILAVDQNGRIKLANAEAKRLFKKMGINESPIDQDVSTLLPNSRLKQVIETKKPLNDRDVRINGLELVFNEVPIHLKKGNIVGAIATFRDKTEVKHLAEQLSGVKMYANALRAQSHEFMNKLHVILGLVQLKNYDELGNYIKDIAIYQQSETSEIINHIKNSVLAGFLLGKQSYIREQGASLEVDCSTTIPNTANTEVIHDLITVIGNLLNNALDAVSASDKKNISISFRYHDGQLDIEVTDTGIGISEEDQRKMFEQGFSTKGSNRGFGLYFVEQSLENLNGHIIVTSEKNEGTTFSLRIPYEPKEEDHD</sequence>
<accession>A0A0J6EQY3</accession>
<dbReference type="Gene3D" id="3.30.450.20">
    <property type="entry name" value="PAS domain"/>
    <property type="match status" value="2"/>
</dbReference>
<dbReference type="SUPFAM" id="SSF103190">
    <property type="entry name" value="Sensory domain-like"/>
    <property type="match status" value="1"/>
</dbReference>
<dbReference type="Pfam" id="PF00989">
    <property type="entry name" value="PAS"/>
    <property type="match status" value="1"/>
</dbReference>
<evidence type="ECO:0000313" key="17">
    <source>
        <dbReference type="EMBL" id="MEC0486343.1"/>
    </source>
</evidence>
<evidence type="ECO:0000256" key="10">
    <source>
        <dbReference type="ARBA" id="ARBA00022840"/>
    </source>
</evidence>
<evidence type="ECO:0000256" key="9">
    <source>
        <dbReference type="ARBA" id="ARBA00022777"/>
    </source>
</evidence>
<evidence type="ECO:0000256" key="7">
    <source>
        <dbReference type="ARBA" id="ARBA00022692"/>
    </source>
</evidence>
<reference evidence="16 18" key="1">
    <citation type="journal article" date="2015" name="Int. J. Syst. Evol. Microbiol.">
        <title>Bacillus glycinifermentans sp. nov., isolated from fermented soybean paste.</title>
        <authorList>
            <person name="Kim S.J."/>
            <person name="Dunlap C.A."/>
            <person name="Kwon S.W."/>
            <person name="Rooney A.P."/>
        </authorList>
    </citation>
    <scope>NUCLEOTIDE SEQUENCE [LARGE SCALE GENOMIC DNA]</scope>
    <source>
        <strain evidence="16 18">GO-13</strain>
    </source>
</reference>
<evidence type="ECO:0000256" key="5">
    <source>
        <dbReference type="ARBA" id="ARBA00022553"/>
    </source>
</evidence>
<dbReference type="GO" id="GO:0005886">
    <property type="term" value="C:plasma membrane"/>
    <property type="evidence" value="ECO:0007669"/>
    <property type="project" value="UniProtKB-SubCell"/>
</dbReference>
<dbReference type="SUPFAM" id="SSF55874">
    <property type="entry name" value="ATPase domain of HSP90 chaperone/DNA topoisomerase II/histidine kinase"/>
    <property type="match status" value="1"/>
</dbReference>
<evidence type="ECO:0000256" key="13">
    <source>
        <dbReference type="ARBA" id="ARBA00023136"/>
    </source>
</evidence>
<dbReference type="InterPro" id="IPR053609">
    <property type="entry name" value="Histidine_kinase_MalK-like"/>
</dbReference>
<comment type="caution">
    <text evidence="16">The sequence shown here is derived from an EMBL/GenBank/DDBJ whole genome shotgun (WGS) entry which is preliminary data.</text>
</comment>
<dbReference type="Pfam" id="PF02518">
    <property type="entry name" value="HATPase_c"/>
    <property type="match status" value="1"/>
</dbReference>
<evidence type="ECO:0000313" key="19">
    <source>
        <dbReference type="Proteomes" id="UP001341297"/>
    </source>
</evidence>
<feature type="domain" description="Histidine kinase" evidence="15">
    <location>
        <begin position="335"/>
        <end position="527"/>
    </location>
</feature>
<dbReference type="EC" id="2.7.13.3" evidence="3"/>
<accession>A0A0J6EKH5</accession>
<dbReference type="AlphaFoldDB" id="A0A0J6EKH5"/>
<dbReference type="SMART" id="SM00387">
    <property type="entry name" value="HATPase_c"/>
    <property type="match status" value="1"/>
</dbReference>
<dbReference type="InterPro" id="IPR000014">
    <property type="entry name" value="PAS"/>
</dbReference>
<evidence type="ECO:0000256" key="3">
    <source>
        <dbReference type="ARBA" id="ARBA00012438"/>
    </source>
</evidence>
<dbReference type="InterPro" id="IPR005467">
    <property type="entry name" value="His_kinase_dom"/>
</dbReference>
<dbReference type="Pfam" id="PF17203">
    <property type="entry name" value="sCache_3_2"/>
    <property type="match status" value="1"/>
</dbReference>
<evidence type="ECO:0000256" key="6">
    <source>
        <dbReference type="ARBA" id="ARBA00022679"/>
    </source>
</evidence>
<reference evidence="17 19" key="3">
    <citation type="submission" date="2023-03" db="EMBL/GenBank/DDBJ databases">
        <title>Agriculturally important microbes genome sequencing.</title>
        <authorList>
            <person name="Dunlap C."/>
        </authorList>
    </citation>
    <scope>NUCLEOTIDE SEQUENCE [LARGE SCALE GENOMIC DNA]</scope>
    <source>
        <strain evidence="17 19">CBP-3203</strain>
    </source>
</reference>
<dbReference type="FunFam" id="1.10.287.130:FF:000011">
    <property type="entry name" value="Sensor histidine kinase DcuS"/>
    <property type="match status" value="1"/>
</dbReference>
<dbReference type="EMBL" id="LECW02000012">
    <property type="protein sequence ID" value="KRT94173.1"/>
    <property type="molecule type" value="Genomic_DNA"/>
</dbReference>
<dbReference type="InterPro" id="IPR035965">
    <property type="entry name" value="PAS-like_dom_sf"/>
</dbReference>
<comment type="catalytic activity">
    <reaction evidence="1">
        <text>ATP + protein L-histidine = ADP + protein N-phospho-L-histidine.</text>
        <dbReference type="EC" id="2.7.13.3"/>
    </reaction>
</comment>
<keyword evidence="5" id="KW-0597">Phosphoprotein</keyword>
<dbReference type="PATRIC" id="fig|1664069.3.peg.3956"/>
<dbReference type="Proteomes" id="UP000036168">
    <property type="component" value="Unassembled WGS sequence"/>
</dbReference>
<dbReference type="NCBIfam" id="NF038334">
    <property type="entry name" value="malate_HK_MalK"/>
    <property type="match status" value="1"/>
</dbReference>
<dbReference type="InterPro" id="IPR039506">
    <property type="entry name" value="SPOB_a"/>
</dbReference>
<dbReference type="NCBIfam" id="NF008298">
    <property type="entry name" value="PRK11086.1"/>
    <property type="match status" value="1"/>
</dbReference>
<protein>
    <recommendedName>
        <fullName evidence="3">histidine kinase</fullName>
        <ecNumber evidence="3">2.7.13.3</ecNumber>
    </recommendedName>
</protein>
<dbReference type="InterPro" id="IPR013767">
    <property type="entry name" value="PAS_fold"/>
</dbReference>
<keyword evidence="10" id="KW-0067">ATP-binding</keyword>
<dbReference type="PRINTS" id="PR00344">
    <property type="entry name" value="BCTRLSENSOR"/>
</dbReference>
<feature type="transmembrane region" description="Helical" evidence="14">
    <location>
        <begin position="172"/>
        <end position="191"/>
    </location>
</feature>
<evidence type="ECO:0000256" key="14">
    <source>
        <dbReference type="SAM" id="Phobius"/>
    </source>
</evidence>
<evidence type="ECO:0000256" key="12">
    <source>
        <dbReference type="ARBA" id="ARBA00023012"/>
    </source>
</evidence>
<evidence type="ECO:0000259" key="15">
    <source>
        <dbReference type="PROSITE" id="PS50109"/>
    </source>
</evidence>
<comment type="subcellular location">
    <subcellularLocation>
        <location evidence="2">Cell membrane</location>
        <topology evidence="2">Multi-pass membrane protein</topology>
    </subcellularLocation>
</comment>
<evidence type="ECO:0000256" key="4">
    <source>
        <dbReference type="ARBA" id="ARBA00022475"/>
    </source>
</evidence>
<dbReference type="GO" id="GO:0000155">
    <property type="term" value="F:phosphorelay sensor kinase activity"/>
    <property type="evidence" value="ECO:0007669"/>
    <property type="project" value="TreeGrafter"/>
</dbReference>
<dbReference type="InterPro" id="IPR004358">
    <property type="entry name" value="Sig_transdc_His_kin-like_C"/>
</dbReference>
<keyword evidence="13 14" id="KW-0472">Membrane</keyword>
<name>A0A0J6EKH5_9BACI</name>
<dbReference type="FunFam" id="3.30.450.20:FF:000018">
    <property type="entry name" value="Sensor histidine kinase DcuS"/>
    <property type="match status" value="1"/>
</dbReference>
<dbReference type="InterPro" id="IPR029151">
    <property type="entry name" value="Sensor-like_sf"/>
</dbReference>
<keyword evidence="8" id="KW-0547">Nucleotide-binding</keyword>
<keyword evidence="4" id="KW-1003">Cell membrane</keyword>
<keyword evidence="6 17" id="KW-0808">Transferase</keyword>
<dbReference type="EMBL" id="JARRTL010000016">
    <property type="protein sequence ID" value="MEC0486343.1"/>
    <property type="molecule type" value="Genomic_DNA"/>
</dbReference>
<dbReference type="RefSeq" id="WP_048353795.1">
    <property type="nucleotide sequence ID" value="NZ_CP023481.1"/>
</dbReference>
<dbReference type="GO" id="GO:0006355">
    <property type="term" value="P:regulation of DNA-templated transcription"/>
    <property type="evidence" value="ECO:0007669"/>
    <property type="project" value="InterPro"/>
</dbReference>
<gene>
    <name evidence="17" type="primary">malK</name>
    <name evidence="16" type="ORF">AB447_202470</name>
    <name evidence="17" type="ORF">P8828_16240</name>
</gene>
<dbReference type="PROSITE" id="PS50109">
    <property type="entry name" value="HIS_KIN"/>
    <property type="match status" value="1"/>
</dbReference>
<dbReference type="InterPro" id="IPR033463">
    <property type="entry name" value="sCache_3"/>
</dbReference>
<dbReference type="PANTHER" id="PTHR43547:SF10">
    <property type="entry name" value="SENSOR HISTIDINE KINASE DCUS"/>
    <property type="match status" value="1"/>
</dbReference>
<dbReference type="Proteomes" id="UP001341297">
    <property type="component" value="Unassembled WGS sequence"/>
</dbReference>
<dbReference type="GO" id="GO:0005524">
    <property type="term" value="F:ATP binding"/>
    <property type="evidence" value="ECO:0007669"/>
    <property type="project" value="UniProtKB-KW"/>
</dbReference>
<proteinExistence type="predicted"/>
<feature type="transmembrane region" description="Helical" evidence="14">
    <location>
        <begin position="12"/>
        <end position="31"/>
    </location>
</feature>
<dbReference type="Gene3D" id="3.30.565.10">
    <property type="entry name" value="Histidine kinase-like ATPase, C-terminal domain"/>
    <property type="match status" value="1"/>
</dbReference>
<evidence type="ECO:0000256" key="8">
    <source>
        <dbReference type="ARBA" id="ARBA00022741"/>
    </source>
</evidence>
<keyword evidence="9 16" id="KW-0418">Kinase</keyword>
<dbReference type="SMART" id="SM00091">
    <property type="entry name" value="PAS"/>
    <property type="match status" value="1"/>
</dbReference>
<keyword evidence="11 14" id="KW-1133">Transmembrane helix</keyword>